<dbReference type="InterPro" id="IPR017166">
    <property type="entry name" value="UCP037290"/>
</dbReference>
<evidence type="ECO:0000313" key="2">
    <source>
        <dbReference type="Proteomes" id="UP001382455"/>
    </source>
</evidence>
<organism evidence="1 2">
    <name type="scientific">Pseudoalteromonas spongiae</name>
    <dbReference type="NCBI Taxonomy" id="298657"/>
    <lineage>
        <taxon>Bacteria</taxon>
        <taxon>Pseudomonadati</taxon>
        <taxon>Pseudomonadota</taxon>
        <taxon>Gammaproteobacteria</taxon>
        <taxon>Alteromonadales</taxon>
        <taxon>Pseudoalteromonadaceae</taxon>
        <taxon>Pseudoalteromonas</taxon>
    </lineage>
</organism>
<reference evidence="1 2" key="1">
    <citation type="submission" date="2023-12" db="EMBL/GenBank/DDBJ databases">
        <title>Friends and Foes: Symbiotic and Algicidal bacterial influence on Karenia brevis blooms.</title>
        <authorList>
            <person name="Fei C."/>
            <person name="Mohamed A.R."/>
            <person name="Booker A."/>
            <person name="Arshad M."/>
            <person name="Klass S."/>
            <person name="Ahn S."/>
            <person name="Gilbert P.M."/>
            <person name="Heil C.A."/>
            <person name="Martinez J.M."/>
            <person name="Amin S.A."/>
        </authorList>
    </citation>
    <scope>NUCLEOTIDE SEQUENCE [LARGE SCALE GENOMIC DNA]</scope>
    <source>
        <strain evidence="1 2">CE15</strain>
    </source>
</reference>
<evidence type="ECO:0000313" key="1">
    <source>
        <dbReference type="EMBL" id="MEI4549547.1"/>
    </source>
</evidence>
<keyword evidence="2" id="KW-1185">Reference proteome</keyword>
<dbReference type="Gene3D" id="3.40.50.300">
    <property type="entry name" value="P-loop containing nucleotide triphosphate hydrolases"/>
    <property type="match status" value="1"/>
</dbReference>
<sequence>MNSLIKQLHHRNLLWYASNRIQTQQIEKHQTGFAVLDDKLAGGMPTNGVIELLSTPGIGELRLIAPSFKMRQSHFIVFISPPALVNSAALHHLGVDVSQVLVLYPEQHKDALWAVEQCLQSGSCSDVIYWPQQDLTISHIQRFQQASQSGKNRLFYLNSYKTSQASLPVTLSLTLQAHPQGLKVKINRRKGGWPSDYFIVDMQTTWPYCTIASSPISNVIAFPVDKAG</sequence>
<dbReference type="Proteomes" id="UP001382455">
    <property type="component" value="Unassembled WGS sequence"/>
</dbReference>
<dbReference type="SUPFAM" id="SSF52540">
    <property type="entry name" value="P-loop containing nucleoside triphosphate hydrolases"/>
    <property type="match status" value="1"/>
</dbReference>
<dbReference type="PIRSF" id="PIRSF037290">
    <property type="entry name" value="UCP037290"/>
    <property type="match status" value="1"/>
</dbReference>
<protein>
    <submittedName>
        <fullName evidence="1">Translesion DNA synthesis-associated protein ImuA</fullName>
    </submittedName>
</protein>
<dbReference type="InterPro" id="IPR047610">
    <property type="entry name" value="ImuA_translesion"/>
</dbReference>
<comment type="caution">
    <text evidence="1">The sequence shown here is derived from an EMBL/GenBank/DDBJ whole genome shotgun (WGS) entry which is preliminary data.</text>
</comment>
<dbReference type="NCBIfam" id="NF033429">
    <property type="entry name" value="ImuA_translesion"/>
    <property type="match status" value="1"/>
</dbReference>
<name>A0ABU8ERN4_9GAMM</name>
<gene>
    <name evidence="1" type="primary">imuA</name>
    <name evidence="1" type="ORF">WAE96_07490</name>
</gene>
<accession>A0ABU8ERN4</accession>
<dbReference type="EMBL" id="JBAWKS010000001">
    <property type="protein sequence ID" value="MEI4549547.1"/>
    <property type="molecule type" value="Genomic_DNA"/>
</dbReference>
<dbReference type="RefSeq" id="WP_336435056.1">
    <property type="nucleotide sequence ID" value="NZ_JBAWKS010000001.1"/>
</dbReference>
<proteinExistence type="predicted"/>
<dbReference type="InterPro" id="IPR027417">
    <property type="entry name" value="P-loop_NTPase"/>
</dbReference>